<keyword evidence="1" id="KW-0812">Transmembrane</keyword>
<keyword evidence="1" id="KW-1133">Transmembrane helix</keyword>
<dbReference type="InterPro" id="IPR045340">
    <property type="entry name" value="DUF6533"/>
</dbReference>
<dbReference type="AlphaFoldDB" id="A0AAD7A0I8"/>
<organism evidence="3 4">
    <name type="scientific">Mycena albidolilacea</name>
    <dbReference type="NCBI Taxonomy" id="1033008"/>
    <lineage>
        <taxon>Eukaryota</taxon>
        <taxon>Fungi</taxon>
        <taxon>Dikarya</taxon>
        <taxon>Basidiomycota</taxon>
        <taxon>Agaricomycotina</taxon>
        <taxon>Agaricomycetes</taxon>
        <taxon>Agaricomycetidae</taxon>
        <taxon>Agaricales</taxon>
        <taxon>Marasmiineae</taxon>
        <taxon>Mycenaceae</taxon>
        <taxon>Mycena</taxon>
    </lineage>
</organism>
<evidence type="ECO:0000259" key="2">
    <source>
        <dbReference type="Pfam" id="PF20151"/>
    </source>
</evidence>
<feature type="transmembrane region" description="Helical" evidence="1">
    <location>
        <begin position="159"/>
        <end position="178"/>
    </location>
</feature>
<accession>A0AAD7A0I8</accession>
<evidence type="ECO:0000313" key="4">
    <source>
        <dbReference type="Proteomes" id="UP001218218"/>
    </source>
</evidence>
<proteinExistence type="predicted"/>
<name>A0AAD7A0I8_9AGAR</name>
<feature type="transmembrane region" description="Helical" evidence="1">
    <location>
        <begin position="109"/>
        <end position="133"/>
    </location>
</feature>
<evidence type="ECO:0000313" key="3">
    <source>
        <dbReference type="EMBL" id="KAJ7347106.1"/>
    </source>
</evidence>
<gene>
    <name evidence="3" type="ORF">DFH08DRAFT_961480</name>
</gene>
<keyword evidence="1" id="KW-0472">Membrane</keyword>
<dbReference type="Pfam" id="PF20151">
    <property type="entry name" value="DUF6533"/>
    <property type="match status" value="1"/>
</dbReference>
<feature type="domain" description="DUF6533" evidence="2">
    <location>
        <begin position="23"/>
        <end position="65"/>
    </location>
</feature>
<feature type="transmembrane region" description="Helical" evidence="1">
    <location>
        <begin position="83"/>
        <end position="102"/>
    </location>
</feature>
<feature type="transmembrane region" description="Helical" evidence="1">
    <location>
        <begin position="203"/>
        <end position="222"/>
    </location>
</feature>
<protein>
    <recommendedName>
        <fullName evidence="2">DUF6533 domain-containing protein</fullName>
    </recommendedName>
</protein>
<sequence>MDAQIQALFLHLLQSIQSIRFSAIGSATVLFYDHLITFDDEIEFIWRKDWSILKGVFIFHRYLGLTCLIIGLCGVFWIQWEMWGYSTVVVTAELVLLLWIFVIYNRNRVILLVLAVSFMAQLISVVAILAQSFSQIKISANLLPGLEFCFLINEPQFFYWYWLPILVYNTIILGLFVYKGRHAFLRSKNAHVNLLNDVYRKSFINFFAIFIAYLLCCVLWLTGDFSLGQIPIGFALSFSITNSTRLLINIRHAYYAREEVDIQPTRLIYANQAPAEEWLFELRNLRI</sequence>
<feature type="transmembrane region" description="Helical" evidence="1">
    <location>
        <begin position="228"/>
        <end position="248"/>
    </location>
</feature>
<evidence type="ECO:0000256" key="1">
    <source>
        <dbReference type="SAM" id="Phobius"/>
    </source>
</evidence>
<feature type="transmembrane region" description="Helical" evidence="1">
    <location>
        <begin position="56"/>
        <end position="77"/>
    </location>
</feature>
<dbReference type="Proteomes" id="UP001218218">
    <property type="component" value="Unassembled WGS sequence"/>
</dbReference>
<dbReference type="EMBL" id="JARIHO010000020">
    <property type="protein sequence ID" value="KAJ7347106.1"/>
    <property type="molecule type" value="Genomic_DNA"/>
</dbReference>
<comment type="caution">
    <text evidence="3">The sequence shown here is derived from an EMBL/GenBank/DDBJ whole genome shotgun (WGS) entry which is preliminary data.</text>
</comment>
<keyword evidence="4" id="KW-1185">Reference proteome</keyword>
<reference evidence="3" key="1">
    <citation type="submission" date="2023-03" db="EMBL/GenBank/DDBJ databases">
        <title>Massive genome expansion in bonnet fungi (Mycena s.s.) driven by repeated elements and novel gene families across ecological guilds.</title>
        <authorList>
            <consortium name="Lawrence Berkeley National Laboratory"/>
            <person name="Harder C.B."/>
            <person name="Miyauchi S."/>
            <person name="Viragh M."/>
            <person name="Kuo A."/>
            <person name="Thoen E."/>
            <person name="Andreopoulos B."/>
            <person name="Lu D."/>
            <person name="Skrede I."/>
            <person name="Drula E."/>
            <person name="Henrissat B."/>
            <person name="Morin E."/>
            <person name="Kohler A."/>
            <person name="Barry K."/>
            <person name="LaButti K."/>
            <person name="Morin E."/>
            <person name="Salamov A."/>
            <person name="Lipzen A."/>
            <person name="Mereny Z."/>
            <person name="Hegedus B."/>
            <person name="Baldrian P."/>
            <person name="Stursova M."/>
            <person name="Weitz H."/>
            <person name="Taylor A."/>
            <person name="Grigoriev I.V."/>
            <person name="Nagy L.G."/>
            <person name="Martin F."/>
            <person name="Kauserud H."/>
        </authorList>
    </citation>
    <scope>NUCLEOTIDE SEQUENCE</scope>
    <source>
        <strain evidence="3">CBHHK002</strain>
    </source>
</reference>